<evidence type="ECO:0000313" key="1">
    <source>
        <dbReference type="EMBL" id="AGS51775.1"/>
    </source>
</evidence>
<accession>A0A806JY63</accession>
<reference evidence="1" key="1">
    <citation type="submission" date="2012-03" db="EMBL/GenBank/DDBJ databases">
        <title>Functional metagenomics reveals considerable lignocellulase gene clusters in the gut microbiome of a wood-feeding higher termite.</title>
        <authorList>
            <person name="Liu N."/>
        </authorList>
    </citation>
    <scope>NUCLEOTIDE SEQUENCE</scope>
</reference>
<name>A0A806JY63_9BACT</name>
<organism evidence="1">
    <name type="scientific">uncultured bacterium contig00046</name>
    <dbReference type="NCBI Taxonomy" id="1181532"/>
    <lineage>
        <taxon>Bacteria</taxon>
        <taxon>environmental samples</taxon>
    </lineage>
</organism>
<dbReference type="AlphaFoldDB" id="A0A806JY63"/>
<protein>
    <submittedName>
        <fullName evidence="1">Uncharacterized protein</fullName>
    </submittedName>
</protein>
<sequence>MFLVHIFIINFKMLKMRVFCEKKLKKWKKATVGVAGRLIWEPLPFNTQKSSLFSCRLF</sequence>
<dbReference type="EMBL" id="JQ844170">
    <property type="protein sequence ID" value="AGS51775.1"/>
    <property type="molecule type" value="Genomic_DNA"/>
</dbReference>
<proteinExistence type="predicted"/>